<evidence type="ECO:0000259" key="4">
    <source>
        <dbReference type="Pfam" id="PF03537"/>
    </source>
</evidence>
<evidence type="ECO:0000313" key="6">
    <source>
        <dbReference type="Proteomes" id="UP000235371"/>
    </source>
</evidence>
<accession>A0A2J6T0V9</accession>
<dbReference type="Pfam" id="PF03537">
    <property type="entry name" value="Glyco_hydro_114"/>
    <property type="match status" value="1"/>
</dbReference>
<evidence type="ECO:0000313" key="5">
    <source>
        <dbReference type="EMBL" id="PMD56656.1"/>
    </source>
</evidence>
<dbReference type="STRING" id="1095630.A0A2J6T0V9"/>
<proteinExistence type="predicted"/>
<dbReference type="InterPro" id="IPR013785">
    <property type="entry name" value="Aldolase_TIM"/>
</dbReference>
<dbReference type="EC" id="3.2.1.22" evidence="2"/>
<dbReference type="GO" id="GO:0004557">
    <property type="term" value="F:alpha-galactosidase activity"/>
    <property type="evidence" value="ECO:0007669"/>
    <property type="project" value="UniProtKB-EC"/>
</dbReference>
<dbReference type="Gene3D" id="3.20.20.70">
    <property type="entry name" value="Aldolase class I"/>
    <property type="match status" value="1"/>
</dbReference>
<dbReference type="SUPFAM" id="SSF51445">
    <property type="entry name" value="(Trans)glycosidases"/>
    <property type="match status" value="1"/>
</dbReference>
<dbReference type="Proteomes" id="UP000235371">
    <property type="component" value="Unassembled WGS sequence"/>
</dbReference>
<protein>
    <recommendedName>
        <fullName evidence="2">alpha-galactosidase</fullName>
        <ecNumber evidence="2">3.2.1.22</ecNumber>
    </recommendedName>
</protein>
<dbReference type="InterPro" id="IPR004352">
    <property type="entry name" value="GH114_TIM-barrel"/>
</dbReference>
<comment type="catalytic activity">
    <reaction evidence="1">
        <text>Hydrolysis of terminal, non-reducing alpha-D-galactose residues in alpha-D-galactosides, including galactose oligosaccharides, galactomannans and galactolipids.</text>
        <dbReference type="EC" id="3.2.1.22"/>
    </reaction>
</comment>
<dbReference type="PANTHER" id="PTHR35273">
    <property type="entry name" value="ALPHA-1,4 POLYGALACTOSAMINIDASE, PUTATIVE (AFU_ORTHOLOGUE AFUA_3G07890)-RELATED"/>
    <property type="match status" value="1"/>
</dbReference>
<keyword evidence="3" id="KW-0732">Signal</keyword>
<keyword evidence="5" id="KW-0378">Hydrolase</keyword>
<gene>
    <name evidence="5" type="ORF">K444DRAFT_654667</name>
</gene>
<evidence type="ECO:0000256" key="1">
    <source>
        <dbReference type="ARBA" id="ARBA00001255"/>
    </source>
</evidence>
<name>A0A2J6T0V9_9HELO</name>
<feature type="domain" description="Glycoside-hydrolase family GH114 TIM-barrel" evidence="4">
    <location>
        <begin position="28"/>
        <end position="220"/>
    </location>
</feature>
<dbReference type="AlphaFoldDB" id="A0A2J6T0V9"/>
<dbReference type="PANTHER" id="PTHR35273:SF2">
    <property type="entry name" value="ALPHA-GALACTOSIDASE"/>
    <property type="match status" value="1"/>
</dbReference>
<dbReference type="InParanoid" id="A0A2J6T0V9"/>
<keyword evidence="6" id="KW-1185">Reference proteome</keyword>
<dbReference type="EMBL" id="KZ613848">
    <property type="protein sequence ID" value="PMD56656.1"/>
    <property type="molecule type" value="Genomic_DNA"/>
</dbReference>
<dbReference type="RefSeq" id="XP_024733560.1">
    <property type="nucleotide sequence ID" value="XM_024885951.1"/>
</dbReference>
<dbReference type="OrthoDB" id="2108802at2759"/>
<dbReference type="GeneID" id="36594028"/>
<evidence type="ECO:0000256" key="2">
    <source>
        <dbReference type="ARBA" id="ARBA00012755"/>
    </source>
</evidence>
<feature type="signal peptide" evidence="3">
    <location>
        <begin position="1"/>
        <end position="19"/>
    </location>
</feature>
<evidence type="ECO:0000256" key="3">
    <source>
        <dbReference type="SAM" id="SignalP"/>
    </source>
</evidence>
<dbReference type="InterPro" id="IPR017853">
    <property type="entry name" value="GH"/>
</dbReference>
<feature type="chain" id="PRO_5014332145" description="alpha-galactosidase" evidence="3">
    <location>
        <begin position="20"/>
        <end position="244"/>
    </location>
</feature>
<organism evidence="5 6">
    <name type="scientific">Hyaloscypha bicolor E</name>
    <dbReference type="NCBI Taxonomy" id="1095630"/>
    <lineage>
        <taxon>Eukaryota</taxon>
        <taxon>Fungi</taxon>
        <taxon>Dikarya</taxon>
        <taxon>Ascomycota</taxon>
        <taxon>Pezizomycotina</taxon>
        <taxon>Leotiomycetes</taxon>
        <taxon>Helotiales</taxon>
        <taxon>Hyaloscyphaceae</taxon>
        <taxon>Hyaloscypha</taxon>
        <taxon>Hyaloscypha bicolor</taxon>
    </lineage>
</organism>
<sequence>MQFGNVVAILVFAGAGAEAWYQPAAGTTWDWQLQVPINPTAAVQVYDIDMFDNTAAVVADLHSRGKKVICYIDVGSWENYRSDASKFPASLLGAKYSGFPNERWLDIRSITTSPLGPILIARFQQAKAKGCDGTAHESSGFPLTYNDQIVFNRWVADQVHALEMAVGLKNDINQVKDLVGNFDFHASEQAFQYGEYSFLVPFIQANKPVFEAEYRNIPYSRINEDKVEVSMIAHQLPKGYRYTA</sequence>
<reference evidence="5 6" key="1">
    <citation type="submission" date="2016-04" db="EMBL/GenBank/DDBJ databases">
        <title>A degradative enzymes factory behind the ericoid mycorrhizal symbiosis.</title>
        <authorList>
            <consortium name="DOE Joint Genome Institute"/>
            <person name="Martino E."/>
            <person name="Morin E."/>
            <person name="Grelet G."/>
            <person name="Kuo A."/>
            <person name="Kohler A."/>
            <person name="Daghino S."/>
            <person name="Barry K."/>
            <person name="Choi C."/>
            <person name="Cichocki N."/>
            <person name="Clum A."/>
            <person name="Copeland A."/>
            <person name="Hainaut M."/>
            <person name="Haridas S."/>
            <person name="Labutti K."/>
            <person name="Lindquist E."/>
            <person name="Lipzen A."/>
            <person name="Khouja H.-R."/>
            <person name="Murat C."/>
            <person name="Ohm R."/>
            <person name="Olson A."/>
            <person name="Spatafora J."/>
            <person name="Veneault-Fourrey C."/>
            <person name="Henrissat B."/>
            <person name="Grigoriev I."/>
            <person name="Martin F."/>
            <person name="Perotto S."/>
        </authorList>
    </citation>
    <scope>NUCLEOTIDE SEQUENCE [LARGE SCALE GENOMIC DNA]</scope>
    <source>
        <strain evidence="5 6">E</strain>
    </source>
</reference>